<comment type="subcellular location">
    <subcellularLocation>
        <location evidence="1">Cell membrane</location>
        <topology evidence="1">Multi-pass membrane protein</topology>
    </subcellularLocation>
</comment>
<dbReference type="PANTHER" id="PTHR30588:SF0">
    <property type="entry name" value="BRANCHED-CHAIN AMINO ACID PERMEASE BRNQ"/>
    <property type="match status" value="1"/>
</dbReference>
<dbReference type="Pfam" id="PF05525">
    <property type="entry name" value="Branch_AA_trans"/>
    <property type="match status" value="1"/>
</dbReference>
<name>A0A917MVL0_9MICC</name>
<evidence type="ECO:0000256" key="3">
    <source>
        <dbReference type="ARBA" id="ARBA00022448"/>
    </source>
</evidence>
<feature type="transmembrane region" description="Helical" evidence="9">
    <location>
        <begin position="286"/>
        <end position="311"/>
    </location>
</feature>
<evidence type="ECO:0000256" key="7">
    <source>
        <dbReference type="ARBA" id="ARBA00022989"/>
    </source>
</evidence>
<sequence>MSTQASKKAGKGGAIVVTSLMLFSMFFGAGNLIFPPVLGASAGENFAPALIGFLITGVALPIMAIFALARTGSDIRSLAGRGGAVFGVVFPALVYLSIGAFYAVPRTATVSYTMFATPVFGVDSQLSLVVFALIFFAVSLAICLNPSSIVDALGKFLTPALVLLLALLVVLSLFTLTADPAPATEDYASAPFVGGFLQGYFTMDSLAGLAFGIILVSSLKHKGLERGKSLMSGVAFASLIAGLLLALVYLGLGWMGRSIENGQGYEDGAALLSDAAHQVLGQAGAWIFGLIVLLACLTTAVGLLSATSEFFSRMVPAMPYRLWLMIFTVIGFLISTLGLSSVLAIAAPILGFLYPPAITLIILSVLEPLLVKPLVSQAVTPAEMGRRLSLTFKLALFASVIWAALMTLNSLGWGSSVIEPLIGWSPWHALDLGWVVPTLVLAVLGYILDFTRKNREVPAVASTAA</sequence>
<dbReference type="AlphaFoldDB" id="A0A917MVL0"/>
<dbReference type="EMBL" id="BMDC01000004">
    <property type="protein sequence ID" value="GGH66339.1"/>
    <property type="molecule type" value="Genomic_DNA"/>
</dbReference>
<comment type="similarity">
    <text evidence="2">Belongs to the branched chain amino acid transporter family.</text>
</comment>
<evidence type="ECO:0000313" key="10">
    <source>
        <dbReference type="EMBL" id="GGH66339.1"/>
    </source>
</evidence>
<evidence type="ECO:0000256" key="5">
    <source>
        <dbReference type="ARBA" id="ARBA00022692"/>
    </source>
</evidence>
<feature type="transmembrane region" description="Helical" evidence="9">
    <location>
        <begin position="392"/>
        <end position="412"/>
    </location>
</feature>
<dbReference type="NCBIfam" id="TIGR00796">
    <property type="entry name" value="livcs"/>
    <property type="match status" value="1"/>
</dbReference>
<feature type="transmembrane region" description="Helical" evidence="9">
    <location>
        <begin position="156"/>
        <end position="177"/>
    </location>
</feature>
<dbReference type="GO" id="GO:0005304">
    <property type="term" value="F:L-valine transmembrane transporter activity"/>
    <property type="evidence" value="ECO:0007669"/>
    <property type="project" value="TreeGrafter"/>
</dbReference>
<dbReference type="GO" id="GO:0015818">
    <property type="term" value="P:isoleucine transport"/>
    <property type="evidence" value="ECO:0007669"/>
    <property type="project" value="TreeGrafter"/>
</dbReference>
<proteinExistence type="inferred from homology"/>
<organism evidence="10 11">
    <name type="scientific">Rothia aerolata</name>
    <dbReference type="NCBI Taxonomy" id="1812262"/>
    <lineage>
        <taxon>Bacteria</taxon>
        <taxon>Bacillati</taxon>
        <taxon>Actinomycetota</taxon>
        <taxon>Actinomycetes</taxon>
        <taxon>Micrococcales</taxon>
        <taxon>Micrococcaceae</taxon>
        <taxon>Rothia</taxon>
    </lineage>
</organism>
<keyword evidence="4" id="KW-1003">Cell membrane</keyword>
<reference evidence="10 11" key="1">
    <citation type="journal article" date="2014" name="Int. J. Syst. Evol. Microbiol.">
        <title>Complete genome sequence of Corynebacterium casei LMG S-19264T (=DSM 44701T), isolated from a smear-ripened cheese.</title>
        <authorList>
            <consortium name="US DOE Joint Genome Institute (JGI-PGF)"/>
            <person name="Walter F."/>
            <person name="Albersmeier A."/>
            <person name="Kalinowski J."/>
            <person name="Ruckert C."/>
        </authorList>
    </citation>
    <scope>NUCLEOTIDE SEQUENCE [LARGE SCALE GENOMIC DNA]</scope>
    <source>
        <strain evidence="10 11">CCM 8669</strain>
    </source>
</reference>
<evidence type="ECO:0000313" key="11">
    <source>
        <dbReference type="Proteomes" id="UP000600171"/>
    </source>
</evidence>
<feature type="transmembrane region" description="Helical" evidence="9">
    <location>
        <begin position="81"/>
        <end position="104"/>
    </location>
</feature>
<feature type="transmembrane region" description="Helical" evidence="9">
    <location>
        <begin position="352"/>
        <end position="371"/>
    </location>
</feature>
<evidence type="ECO:0000256" key="9">
    <source>
        <dbReference type="SAM" id="Phobius"/>
    </source>
</evidence>
<comment type="caution">
    <text evidence="10">The sequence shown here is derived from an EMBL/GenBank/DDBJ whole genome shotgun (WGS) entry which is preliminary data.</text>
</comment>
<evidence type="ECO:0000256" key="1">
    <source>
        <dbReference type="ARBA" id="ARBA00004651"/>
    </source>
</evidence>
<evidence type="ECO:0000256" key="4">
    <source>
        <dbReference type="ARBA" id="ARBA00022475"/>
    </source>
</evidence>
<gene>
    <name evidence="10" type="primary">brnQ</name>
    <name evidence="10" type="ORF">GCM10007359_20410</name>
</gene>
<dbReference type="GO" id="GO:0015820">
    <property type="term" value="P:L-leucine transport"/>
    <property type="evidence" value="ECO:0007669"/>
    <property type="project" value="TreeGrafter"/>
</dbReference>
<dbReference type="PANTHER" id="PTHR30588">
    <property type="entry name" value="BRANCHED-CHAIN AMINO ACID TRANSPORT SYSTEM 2 CARRIER PROTEIN"/>
    <property type="match status" value="1"/>
</dbReference>
<dbReference type="GO" id="GO:0015188">
    <property type="term" value="F:L-isoleucine transmembrane transporter activity"/>
    <property type="evidence" value="ECO:0007669"/>
    <property type="project" value="TreeGrafter"/>
</dbReference>
<dbReference type="RefSeq" id="WP_188360272.1">
    <property type="nucleotide sequence ID" value="NZ_BMDC01000004.1"/>
</dbReference>
<dbReference type="InterPro" id="IPR004685">
    <property type="entry name" value="Brnchd-chn_aa_trnsp_Livcs"/>
</dbReference>
<feature type="transmembrane region" description="Helical" evidence="9">
    <location>
        <begin position="432"/>
        <end position="448"/>
    </location>
</feature>
<feature type="transmembrane region" description="Helical" evidence="9">
    <location>
        <begin position="46"/>
        <end position="69"/>
    </location>
</feature>
<keyword evidence="8 9" id="KW-0472">Membrane</keyword>
<feature type="transmembrane region" description="Helical" evidence="9">
    <location>
        <begin position="323"/>
        <end position="346"/>
    </location>
</feature>
<feature type="transmembrane region" description="Helical" evidence="9">
    <location>
        <begin position="12"/>
        <end position="34"/>
    </location>
</feature>
<keyword evidence="11" id="KW-1185">Reference proteome</keyword>
<feature type="transmembrane region" description="Helical" evidence="9">
    <location>
        <begin position="230"/>
        <end position="252"/>
    </location>
</feature>
<dbReference type="GO" id="GO:0015190">
    <property type="term" value="F:L-leucine transmembrane transporter activity"/>
    <property type="evidence" value="ECO:0007669"/>
    <property type="project" value="TreeGrafter"/>
</dbReference>
<feature type="transmembrane region" description="Helical" evidence="9">
    <location>
        <begin position="124"/>
        <end position="144"/>
    </location>
</feature>
<evidence type="ECO:0000256" key="8">
    <source>
        <dbReference type="ARBA" id="ARBA00023136"/>
    </source>
</evidence>
<keyword evidence="5 9" id="KW-0812">Transmembrane</keyword>
<dbReference type="GO" id="GO:0005886">
    <property type="term" value="C:plasma membrane"/>
    <property type="evidence" value="ECO:0007669"/>
    <property type="project" value="UniProtKB-SubCell"/>
</dbReference>
<evidence type="ECO:0000256" key="6">
    <source>
        <dbReference type="ARBA" id="ARBA00022970"/>
    </source>
</evidence>
<dbReference type="Proteomes" id="UP000600171">
    <property type="component" value="Unassembled WGS sequence"/>
</dbReference>
<feature type="transmembrane region" description="Helical" evidence="9">
    <location>
        <begin position="197"/>
        <end position="218"/>
    </location>
</feature>
<keyword evidence="7 9" id="KW-1133">Transmembrane helix</keyword>
<keyword evidence="3" id="KW-0813">Transport</keyword>
<protein>
    <submittedName>
        <fullName evidence="10">Branched-chain amino acid transport system carrier protein</fullName>
    </submittedName>
</protein>
<evidence type="ECO:0000256" key="2">
    <source>
        <dbReference type="ARBA" id="ARBA00008540"/>
    </source>
</evidence>
<keyword evidence="6" id="KW-0029">Amino-acid transport</keyword>
<accession>A0A917MVL0</accession>